<feature type="signal peptide" evidence="5">
    <location>
        <begin position="1"/>
        <end position="26"/>
    </location>
</feature>
<evidence type="ECO:0000259" key="6">
    <source>
        <dbReference type="SMART" id="SM00092"/>
    </source>
</evidence>
<dbReference type="SMART" id="SM00092">
    <property type="entry name" value="RNAse_Pc"/>
    <property type="match status" value="1"/>
</dbReference>
<evidence type="ECO:0000313" key="8">
    <source>
        <dbReference type="Proteomes" id="UP000265020"/>
    </source>
</evidence>
<accession>A0A3Q2DM78</accession>
<dbReference type="PANTHER" id="PTHR11437">
    <property type="entry name" value="RIBONUCLEASE"/>
    <property type="match status" value="1"/>
</dbReference>
<keyword evidence="3 5" id="KW-0255">Endonuclease</keyword>
<organism evidence="7 8">
    <name type="scientific">Cyprinodon variegatus</name>
    <name type="common">Sheepshead minnow</name>
    <dbReference type="NCBI Taxonomy" id="28743"/>
    <lineage>
        <taxon>Eukaryota</taxon>
        <taxon>Metazoa</taxon>
        <taxon>Chordata</taxon>
        <taxon>Craniata</taxon>
        <taxon>Vertebrata</taxon>
        <taxon>Euteleostomi</taxon>
        <taxon>Actinopterygii</taxon>
        <taxon>Neopterygii</taxon>
        <taxon>Teleostei</taxon>
        <taxon>Neoteleostei</taxon>
        <taxon>Acanthomorphata</taxon>
        <taxon>Ovalentaria</taxon>
        <taxon>Atherinomorphae</taxon>
        <taxon>Cyprinodontiformes</taxon>
        <taxon>Cyprinodontidae</taxon>
        <taxon>Cyprinodon</taxon>
    </lineage>
</organism>
<dbReference type="GO" id="GO:0050830">
    <property type="term" value="P:defense response to Gram-positive bacterium"/>
    <property type="evidence" value="ECO:0007669"/>
    <property type="project" value="TreeGrafter"/>
</dbReference>
<dbReference type="InterPro" id="IPR023412">
    <property type="entry name" value="RNaseA_domain"/>
</dbReference>
<reference evidence="7" key="1">
    <citation type="submission" date="2025-08" db="UniProtKB">
        <authorList>
            <consortium name="Ensembl"/>
        </authorList>
    </citation>
    <scope>IDENTIFICATION</scope>
</reference>
<keyword evidence="5" id="KW-0732">Signal</keyword>
<dbReference type="InterPro" id="IPR036816">
    <property type="entry name" value="RNaseA-like_dom_sf"/>
</dbReference>
<dbReference type="GO" id="GO:0016787">
    <property type="term" value="F:hydrolase activity"/>
    <property type="evidence" value="ECO:0007669"/>
    <property type="project" value="UniProtKB-KW"/>
</dbReference>
<keyword evidence="4 5" id="KW-0378">Hydrolase</keyword>
<proteinExistence type="inferred from homology"/>
<dbReference type="AlphaFoldDB" id="A0A3Q2DM78"/>
<keyword evidence="2 5" id="KW-0540">Nuclease</keyword>
<dbReference type="PROSITE" id="PS00127">
    <property type="entry name" value="RNASE_PANCREATIC"/>
    <property type="match status" value="1"/>
</dbReference>
<name>A0A3Q2DM78_CYPVA</name>
<dbReference type="SUPFAM" id="SSF54076">
    <property type="entry name" value="RNase A-like"/>
    <property type="match status" value="1"/>
</dbReference>
<dbReference type="GeneTree" id="ENSGT00940000179081"/>
<dbReference type="OMA" id="KILECTH"/>
<reference evidence="7" key="2">
    <citation type="submission" date="2025-09" db="UniProtKB">
        <authorList>
            <consortium name="Ensembl"/>
        </authorList>
    </citation>
    <scope>IDENTIFICATION</scope>
</reference>
<evidence type="ECO:0000256" key="1">
    <source>
        <dbReference type="ARBA" id="ARBA00005600"/>
    </source>
</evidence>
<evidence type="ECO:0000256" key="5">
    <source>
        <dbReference type="RuleBase" id="RU000651"/>
    </source>
</evidence>
<sequence>MMPKKMLLRLLFVLFCMSVMLKKTRTQNYEKFKNKHMVEKLDPNKNKPCKNENTFIIIDNEKDVKNICKSTLKHKSKNKLYTCSDEEFKILECTHKKDCVYKGERKTMRVVVTCEKGLPVTSKVKKCPAFSC</sequence>
<feature type="domain" description="Ribonuclease A-domain" evidence="6">
    <location>
        <begin position="25"/>
        <end position="123"/>
    </location>
</feature>
<feature type="chain" id="PRO_5043102361" description="Ribonuclease A-domain domain-containing protein" evidence="5">
    <location>
        <begin position="27"/>
        <end position="132"/>
    </location>
</feature>
<protein>
    <recommendedName>
        <fullName evidence="6">Ribonuclease A-domain domain-containing protein</fullName>
    </recommendedName>
</protein>
<evidence type="ECO:0000256" key="3">
    <source>
        <dbReference type="ARBA" id="ARBA00022759"/>
    </source>
</evidence>
<dbReference type="GO" id="GO:0003676">
    <property type="term" value="F:nucleic acid binding"/>
    <property type="evidence" value="ECO:0007669"/>
    <property type="project" value="InterPro"/>
</dbReference>
<dbReference type="Pfam" id="PF00074">
    <property type="entry name" value="RnaseA"/>
    <property type="match status" value="1"/>
</dbReference>
<evidence type="ECO:0000313" key="7">
    <source>
        <dbReference type="Ensembl" id="ENSCVAP00000019829.1"/>
    </source>
</evidence>
<dbReference type="GO" id="GO:0004519">
    <property type="term" value="F:endonuclease activity"/>
    <property type="evidence" value="ECO:0007669"/>
    <property type="project" value="UniProtKB-KW"/>
</dbReference>
<keyword evidence="8" id="KW-1185">Reference proteome</keyword>
<comment type="similarity">
    <text evidence="1 5">Belongs to the pancreatic ribonuclease family.</text>
</comment>
<dbReference type="Proteomes" id="UP000265020">
    <property type="component" value="Unassembled WGS sequence"/>
</dbReference>
<evidence type="ECO:0000256" key="4">
    <source>
        <dbReference type="ARBA" id="ARBA00022801"/>
    </source>
</evidence>
<evidence type="ECO:0000256" key="2">
    <source>
        <dbReference type="ARBA" id="ARBA00022722"/>
    </source>
</evidence>
<dbReference type="InterPro" id="IPR001427">
    <property type="entry name" value="RNaseA"/>
</dbReference>
<dbReference type="Gene3D" id="3.10.130.10">
    <property type="entry name" value="Ribonuclease A-like domain"/>
    <property type="match status" value="1"/>
</dbReference>
<dbReference type="GO" id="GO:0004540">
    <property type="term" value="F:RNA nuclease activity"/>
    <property type="evidence" value="ECO:0007669"/>
    <property type="project" value="TreeGrafter"/>
</dbReference>
<dbReference type="Ensembl" id="ENSCVAT00000033327.1">
    <property type="protein sequence ID" value="ENSCVAP00000019829.1"/>
    <property type="gene ID" value="ENSCVAG00000023257.1"/>
</dbReference>
<dbReference type="InterPro" id="IPR023411">
    <property type="entry name" value="RNaseA_AS"/>
</dbReference>